<dbReference type="NCBIfam" id="TIGR02996">
    <property type="entry name" value="rpt_mate_G_obs"/>
    <property type="match status" value="1"/>
</dbReference>
<dbReference type="KEGG" id="ftj:FTUN_4183"/>
<evidence type="ECO:0000313" key="1">
    <source>
        <dbReference type="EMBL" id="QJW96626.1"/>
    </source>
</evidence>
<dbReference type="AlphaFoldDB" id="A0A6M5YT82"/>
<gene>
    <name evidence="1" type="ORF">FTUN_4183</name>
</gene>
<accession>A0A6M5YT82</accession>
<dbReference type="Proteomes" id="UP000503447">
    <property type="component" value="Chromosome"/>
</dbReference>
<evidence type="ECO:0000313" key="2">
    <source>
        <dbReference type="Proteomes" id="UP000503447"/>
    </source>
</evidence>
<dbReference type="EMBL" id="CP053452">
    <property type="protein sequence ID" value="QJW96626.1"/>
    <property type="molecule type" value="Genomic_DNA"/>
</dbReference>
<sequence>MSPDEAAFLKAIGDNPADETARLVYADWLAERGEDEKATWLRESVVNGWPQEDQPLYPVGLIQTMFSRGTLGDAWLHLVRGRIPLWDASTLLALGRLQGFLLANSFSNDRTLGFQGPNSVQHAFNKHTGEASLLPLGILDELVSARFAEYLPVNLEPLPDWESSLRSVFTRWLFTDPAGVVTSIGASEEVRTVRTDSGRRSVEESALRLVRAVIRPERAWQITVTKSHYYAMESNDIALEAANRVLFLHFSFSD</sequence>
<reference evidence="2" key="1">
    <citation type="submission" date="2020-05" db="EMBL/GenBank/DDBJ databases">
        <title>Frigoriglobus tundricola gen. nov., sp. nov., a psychrotolerant cellulolytic planctomycete of the family Gemmataceae with two divergent copies of 16S rRNA gene.</title>
        <authorList>
            <person name="Kulichevskaya I.S."/>
            <person name="Ivanova A.A."/>
            <person name="Naumoff D.G."/>
            <person name="Beletsky A.V."/>
            <person name="Rijpstra W.I.C."/>
            <person name="Sinninghe Damste J.S."/>
            <person name="Mardanov A.V."/>
            <person name="Ravin N.V."/>
            <person name="Dedysh S.N."/>
        </authorList>
    </citation>
    <scope>NUCLEOTIDE SEQUENCE [LARGE SCALE GENOMIC DNA]</scope>
    <source>
        <strain evidence="2">PL17</strain>
    </source>
</reference>
<name>A0A6M5YT82_9BACT</name>
<protein>
    <recommendedName>
        <fullName evidence="3">TIGR02996 domain-containing protein</fullName>
    </recommendedName>
</protein>
<dbReference type="RefSeq" id="WP_171472169.1">
    <property type="nucleotide sequence ID" value="NZ_CP053452.2"/>
</dbReference>
<proteinExistence type="predicted"/>
<organism evidence="1 2">
    <name type="scientific">Frigoriglobus tundricola</name>
    <dbReference type="NCBI Taxonomy" id="2774151"/>
    <lineage>
        <taxon>Bacteria</taxon>
        <taxon>Pseudomonadati</taxon>
        <taxon>Planctomycetota</taxon>
        <taxon>Planctomycetia</taxon>
        <taxon>Gemmatales</taxon>
        <taxon>Gemmataceae</taxon>
        <taxon>Frigoriglobus</taxon>
    </lineage>
</organism>
<keyword evidence="2" id="KW-1185">Reference proteome</keyword>
<dbReference type="InterPro" id="IPR014338">
    <property type="entry name" value="CHP02996_rpt-companion-dom"/>
</dbReference>
<evidence type="ECO:0008006" key="3">
    <source>
        <dbReference type="Google" id="ProtNLM"/>
    </source>
</evidence>